<reference evidence="9 10" key="1">
    <citation type="submission" date="2024-03" db="EMBL/GenBank/DDBJ databases">
        <title>Actinomycetospora sp. OC33-EN07, a novel actinomycete isolated from wild orchid (Aerides multiflora).</title>
        <authorList>
            <person name="Suriyachadkun C."/>
        </authorList>
    </citation>
    <scope>NUCLEOTIDE SEQUENCE [LARGE SCALE GENOMIC DNA]</scope>
    <source>
        <strain evidence="9 10">OC33-EN07</strain>
    </source>
</reference>
<dbReference type="InterPro" id="IPR004638">
    <property type="entry name" value="EmrB-like"/>
</dbReference>
<feature type="transmembrane region" description="Helical" evidence="7">
    <location>
        <begin position="228"/>
        <end position="245"/>
    </location>
</feature>
<evidence type="ECO:0000256" key="3">
    <source>
        <dbReference type="ARBA" id="ARBA00022475"/>
    </source>
</evidence>
<feature type="transmembrane region" description="Helical" evidence="7">
    <location>
        <begin position="196"/>
        <end position="216"/>
    </location>
</feature>
<feature type="transmembrane region" description="Helical" evidence="7">
    <location>
        <begin position="138"/>
        <end position="159"/>
    </location>
</feature>
<keyword evidence="4 7" id="KW-0812">Transmembrane</keyword>
<dbReference type="InterPro" id="IPR011701">
    <property type="entry name" value="MFS"/>
</dbReference>
<comment type="subcellular location">
    <subcellularLocation>
        <location evidence="1">Cell membrane</location>
        <topology evidence="1">Multi-pass membrane protein</topology>
    </subcellularLocation>
</comment>
<feature type="transmembrane region" description="Helical" evidence="7">
    <location>
        <begin position="402"/>
        <end position="428"/>
    </location>
</feature>
<comment type="caution">
    <text evidence="9">The sequence shown here is derived from an EMBL/GenBank/DDBJ whole genome shotgun (WGS) entry which is preliminary data.</text>
</comment>
<dbReference type="PRINTS" id="PR01036">
    <property type="entry name" value="TCRTETB"/>
</dbReference>
<evidence type="ECO:0000256" key="7">
    <source>
        <dbReference type="SAM" id="Phobius"/>
    </source>
</evidence>
<evidence type="ECO:0000313" key="9">
    <source>
        <dbReference type="EMBL" id="MEJ2865670.1"/>
    </source>
</evidence>
<keyword evidence="10" id="KW-1185">Reference proteome</keyword>
<dbReference type="PANTHER" id="PTHR42718:SF46">
    <property type="entry name" value="BLR6921 PROTEIN"/>
    <property type="match status" value="1"/>
</dbReference>
<feature type="transmembrane region" description="Helical" evidence="7">
    <location>
        <begin position="45"/>
        <end position="64"/>
    </location>
</feature>
<dbReference type="Pfam" id="PF07690">
    <property type="entry name" value="MFS_1"/>
    <property type="match status" value="1"/>
</dbReference>
<evidence type="ECO:0000256" key="6">
    <source>
        <dbReference type="ARBA" id="ARBA00023136"/>
    </source>
</evidence>
<dbReference type="InterPro" id="IPR005829">
    <property type="entry name" value="Sugar_transporter_CS"/>
</dbReference>
<feature type="transmembrane region" description="Helical" evidence="7">
    <location>
        <begin position="106"/>
        <end position="126"/>
    </location>
</feature>
<dbReference type="EMBL" id="JBBEGM010000020">
    <property type="protein sequence ID" value="MEJ2865670.1"/>
    <property type="molecule type" value="Genomic_DNA"/>
</dbReference>
<keyword evidence="5 7" id="KW-1133">Transmembrane helix</keyword>
<evidence type="ECO:0000313" key="10">
    <source>
        <dbReference type="Proteomes" id="UP001369736"/>
    </source>
</evidence>
<feature type="transmembrane region" description="Helical" evidence="7">
    <location>
        <begin position="9"/>
        <end position="33"/>
    </location>
</feature>
<gene>
    <name evidence="9" type="ORF">WCD58_31255</name>
</gene>
<dbReference type="NCBIfam" id="TIGR00711">
    <property type="entry name" value="efflux_EmrB"/>
    <property type="match status" value="1"/>
</dbReference>
<dbReference type="SUPFAM" id="SSF103473">
    <property type="entry name" value="MFS general substrate transporter"/>
    <property type="match status" value="1"/>
</dbReference>
<evidence type="ECO:0000256" key="4">
    <source>
        <dbReference type="ARBA" id="ARBA00022692"/>
    </source>
</evidence>
<feature type="domain" description="Major facilitator superfamily (MFS) profile" evidence="8">
    <location>
        <begin position="10"/>
        <end position="463"/>
    </location>
</feature>
<accession>A0ABU8MEA1</accession>
<dbReference type="Proteomes" id="UP001369736">
    <property type="component" value="Unassembled WGS sequence"/>
</dbReference>
<proteinExistence type="predicted"/>
<feature type="transmembrane region" description="Helical" evidence="7">
    <location>
        <begin position="354"/>
        <end position="381"/>
    </location>
</feature>
<feature type="transmembrane region" description="Helical" evidence="7">
    <location>
        <begin position="266"/>
        <end position="285"/>
    </location>
</feature>
<sequence>MRTEGRTGLVLVASCLAQFMVVLDVSIVNVALPSMRDALGFDAEGLAWVINAYTLAFAGFLLLGGRAADLFGRRRVFLVGLGLFGLASLIGGLANHPALLLAARAVQGLGGAVLSPASLAILQTTYPEGASRARAFGWWSAMGGVGGAAGGLAGGLLVGLLSWRWIFLVNVPVVIVTAVLTLAVVRETRAEDRPGLDVTGAVLVTTGLVALVYGVVSLESEPWGSLRVLGAIGVGVVLLVAFVISQLRSRHPLVPLSVFRIRSVSTANVVILLISSAMFSMWFFVSLYMQGVLGFDALTAGLAFLPQSFSVVIGSQISSRLLPRIGPRAVLVAGGALNAAGFAWFAFLTPTTSWVAGVLGPGIAVALGMGLVFPAVTTAATTGVDGGLAGLVSGLVTTSRQIGGAVGLSVLSTLAAAHTASLAAAGAAAPVAQTAGTTRAFAVSAVVVAAAVVVALFVPAPERAEEQEPARV</sequence>
<keyword evidence="2" id="KW-0813">Transport</keyword>
<feature type="transmembrane region" description="Helical" evidence="7">
    <location>
        <begin position="329"/>
        <end position="348"/>
    </location>
</feature>
<dbReference type="PROSITE" id="PS50850">
    <property type="entry name" value="MFS"/>
    <property type="match status" value="1"/>
</dbReference>
<dbReference type="InterPro" id="IPR020846">
    <property type="entry name" value="MFS_dom"/>
</dbReference>
<evidence type="ECO:0000259" key="8">
    <source>
        <dbReference type="PROSITE" id="PS50850"/>
    </source>
</evidence>
<organism evidence="9 10">
    <name type="scientific">Actinomycetospora flava</name>
    <dbReference type="NCBI Taxonomy" id="3129232"/>
    <lineage>
        <taxon>Bacteria</taxon>
        <taxon>Bacillati</taxon>
        <taxon>Actinomycetota</taxon>
        <taxon>Actinomycetes</taxon>
        <taxon>Pseudonocardiales</taxon>
        <taxon>Pseudonocardiaceae</taxon>
        <taxon>Actinomycetospora</taxon>
    </lineage>
</organism>
<dbReference type="Gene3D" id="1.20.1250.20">
    <property type="entry name" value="MFS general substrate transporter like domains"/>
    <property type="match status" value="1"/>
</dbReference>
<dbReference type="CDD" id="cd17321">
    <property type="entry name" value="MFS_MMR_MDR_like"/>
    <property type="match status" value="1"/>
</dbReference>
<feature type="transmembrane region" description="Helical" evidence="7">
    <location>
        <begin position="165"/>
        <end position="184"/>
    </location>
</feature>
<dbReference type="PROSITE" id="PS00216">
    <property type="entry name" value="SUGAR_TRANSPORT_1"/>
    <property type="match status" value="1"/>
</dbReference>
<feature type="transmembrane region" description="Helical" evidence="7">
    <location>
        <begin position="440"/>
        <end position="458"/>
    </location>
</feature>
<dbReference type="RefSeq" id="WP_337707046.1">
    <property type="nucleotide sequence ID" value="NZ_JBBEGM010000020.1"/>
</dbReference>
<feature type="transmembrane region" description="Helical" evidence="7">
    <location>
        <begin position="76"/>
        <end position="94"/>
    </location>
</feature>
<feature type="transmembrane region" description="Helical" evidence="7">
    <location>
        <begin position="297"/>
        <end position="317"/>
    </location>
</feature>
<keyword evidence="6 7" id="KW-0472">Membrane</keyword>
<evidence type="ECO:0000256" key="2">
    <source>
        <dbReference type="ARBA" id="ARBA00022448"/>
    </source>
</evidence>
<name>A0ABU8MEA1_9PSEU</name>
<dbReference type="Gene3D" id="1.20.1720.10">
    <property type="entry name" value="Multidrug resistance protein D"/>
    <property type="match status" value="1"/>
</dbReference>
<evidence type="ECO:0000256" key="1">
    <source>
        <dbReference type="ARBA" id="ARBA00004651"/>
    </source>
</evidence>
<dbReference type="PANTHER" id="PTHR42718">
    <property type="entry name" value="MAJOR FACILITATOR SUPERFAMILY MULTIDRUG TRANSPORTER MFSC"/>
    <property type="match status" value="1"/>
</dbReference>
<dbReference type="InterPro" id="IPR036259">
    <property type="entry name" value="MFS_trans_sf"/>
</dbReference>
<protein>
    <submittedName>
        <fullName evidence="9">DHA2 family efflux MFS transporter permease subunit</fullName>
    </submittedName>
</protein>
<keyword evidence="3" id="KW-1003">Cell membrane</keyword>
<evidence type="ECO:0000256" key="5">
    <source>
        <dbReference type="ARBA" id="ARBA00022989"/>
    </source>
</evidence>